<dbReference type="NCBIfam" id="TIGR03177">
    <property type="entry name" value="pilus_cpaB"/>
    <property type="match status" value="1"/>
</dbReference>
<dbReference type="SMART" id="SM00858">
    <property type="entry name" value="SAF"/>
    <property type="match status" value="1"/>
</dbReference>
<dbReference type="Pfam" id="PF16976">
    <property type="entry name" value="RcpC"/>
    <property type="match status" value="1"/>
</dbReference>
<evidence type="ECO:0000313" key="5">
    <source>
        <dbReference type="Proteomes" id="UP000308978"/>
    </source>
</evidence>
<protein>
    <submittedName>
        <fullName evidence="4">Flp pilus assembly protein CpaB</fullName>
    </submittedName>
</protein>
<feature type="compositionally biased region" description="Low complexity" evidence="1">
    <location>
        <begin position="239"/>
        <end position="269"/>
    </location>
</feature>
<dbReference type="CDD" id="cd11614">
    <property type="entry name" value="SAF_CpaB_FlgA_like"/>
    <property type="match status" value="1"/>
</dbReference>
<dbReference type="RefSeq" id="WP_136434189.1">
    <property type="nucleotide sequence ID" value="NZ_CAOKMQ010000041.1"/>
</dbReference>
<dbReference type="Pfam" id="PF08666">
    <property type="entry name" value="SAF"/>
    <property type="match status" value="1"/>
</dbReference>
<dbReference type="AlphaFoldDB" id="A0A4S4G3Z2"/>
<comment type="caution">
    <text evidence="4">The sequence shown here is derived from an EMBL/GenBank/DDBJ whole genome shotgun (WGS) entry which is preliminary data.</text>
</comment>
<reference evidence="4 5" key="1">
    <citation type="submission" date="2019-04" db="EMBL/GenBank/DDBJ databases">
        <title>Microbes associate with the intestines of laboratory mice.</title>
        <authorList>
            <person name="Navarre W."/>
            <person name="Wong E."/>
            <person name="Huang K.C."/>
            <person name="Tropini C."/>
            <person name="Ng K."/>
            <person name="Yu B."/>
        </authorList>
    </citation>
    <scope>NUCLEOTIDE SEQUENCE [LARGE SCALE GENOMIC DNA]</scope>
    <source>
        <strain evidence="4 5">NM80_B27</strain>
    </source>
</reference>
<dbReference type="InterPro" id="IPR013974">
    <property type="entry name" value="SAF"/>
</dbReference>
<sequence length="269" mass="26739">MKKTTLAGLACGLCCSLCVGLYMAEVRGEVDEARAEALARYGGEQVEVCVATRDLAPGEVVDGSAVATKMWVADLLPDGAVTEPSGIVGQRLGSAVIKGEVLSVRRTEAQEADISVPQGLAAISVPARAVQAVGGSVEAGMHVDVYATGPVSTTRLVEGALVLASSASAETGSAAASNAWITLAVAPERVQEIVSAAQNLELYFALPATAGSESGGAEAALDGAVEVPADGGAVPSDTPASEQEAAAIEAPPAEESAPSEAPSAEGAVL</sequence>
<dbReference type="EMBL" id="SSTJ01000006">
    <property type="protein sequence ID" value="THG37292.1"/>
    <property type="molecule type" value="Genomic_DNA"/>
</dbReference>
<organism evidence="4 5">
    <name type="scientific">Adlercreutzia caecimuris</name>
    <dbReference type="NCBI Taxonomy" id="671266"/>
    <lineage>
        <taxon>Bacteria</taxon>
        <taxon>Bacillati</taxon>
        <taxon>Actinomycetota</taxon>
        <taxon>Coriobacteriia</taxon>
        <taxon>Eggerthellales</taxon>
        <taxon>Eggerthellaceae</taxon>
        <taxon>Adlercreutzia</taxon>
    </lineage>
</organism>
<name>A0A4S4G3Z2_9ACTN</name>
<dbReference type="InterPro" id="IPR017592">
    <property type="entry name" value="Pilus_assmbl_Flp-typ_CpaB"/>
</dbReference>
<evidence type="ECO:0000256" key="2">
    <source>
        <dbReference type="SAM" id="SignalP"/>
    </source>
</evidence>
<gene>
    <name evidence="4" type="primary">cpaB</name>
    <name evidence="4" type="ORF">E5986_05890</name>
</gene>
<feature type="region of interest" description="Disordered" evidence="1">
    <location>
        <begin position="215"/>
        <end position="269"/>
    </location>
</feature>
<accession>A0A4S4G3Z2</accession>
<evidence type="ECO:0000313" key="4">
    <source>
        <dbReference type="EMBL" id="THG37292.1"/>
    </source>
</evidence>
<proteinExistence type="predicted"/>
<feature type="compositionally biased region" description="Low complexity" evidence="1">
    <location>
        <begin position="215"/>
        <end position="224"/>
    </location>
</feature>
<feature type="chain" id="PRO_5038398768" evidence="2">
    <location>
        <begin position="25"/>
        <end position="269"/>
    </location>
</feature>
<evidence type="ECO:0000256" key="1">
    <source>
        <dbReference type="SAM" id="MobiDB-lite"/>
    </source>
</evidence>
<keyword evidence="2" id="KW-0732">Signal</keyword>
<feature type="domain" description="SAF" evidence="3">
    <location>
        <begin position="46"/>
        <end position="108"/>
    </location>
</feature>
<feature type="signal peptide" evidence="2">
    <location>
        <begin position="1"/>
        <end position="24"/>
    </location>
</feature>
<dbReference type="Proteomes" id="UP000308978">
    <property type="component" value="Unassembled WGS sequence"/>
</dbReference>
<evidence type="ECO:0000259" key="3">
    <source>
        <dbReference type="SMART" id="SM00858"/>
    </source>
</evidence>
<dbReference type="InterPro" id="IPR031571">
    <property type="entry name" value="RcpC_dom"/>
</dbReference>